<evidence type="ECO:0000256" key="1">
    <source>
        <dbReference type="ARBA" id="ARBA00022630"/>
    </source>
</evidence>
<reference evidence="6 7" key="1">
    <citation type="submission" date="2019-03" db="EMBL/GenBank/DDBJ databases">
        <title>Genomic analyses of the natural microbiome of Caenorhabditis elegans.</title>
        <authorList>
            <person name="Samuel B."/>
        </authorList>
    </citation>
    <scope>NUCLEOTIDE SEQUENCE [LARGE SCALE GENOMIC DNA]</scope>
    <source>
        <strain evidence="6 7">BIGb0525</strain>
    </source>
</reference>
<keyword evidence="4" id="KW-0503">Monooxygenase</keyword>
<dbReference type="EMBL" id="SOCQ01000004">
    <property type="protein sequence ID" value="TDV49521.1"/>
    <property type="molecule type" value="Genomic_DNA"/>
</dbReference>
<evidence type="ECO:0000256" key="4">
    <source>
        <dbReference type="ARBA" id="ARBA00023033"/>
    </source>
</evidence>
<organism evidence="6 7">
    <name type="scientific">Pseudomonas helmanticensis</name>
    <dbReference type="NCBI Taxonomy" id="1471381"/>
    <lineage>
        <taxon>Bacteria</taxon>
        <taxon>Pseudomonadati</taxon>
        <taxon>Pseudomonadota</taxon>
        <taxon>Gammaproteobacteria</taxon>
        <taxon>Pseudomonadales</taxon>
        <taxon>Pseudomonadaceae</taxon>
        <taxon>Pseudomonas</taxon>
    </lineage>
</organism>
<dbReference type="InterPro" id="IPR051260">
    <property type="entry name" value="Diverse_substr_monoxygenases"/>
</dbReference>
<evidence type="ECO:0000313" key="7">
    <source>
        <dbReference type="Proteomes" id="UP000295804"/>
    </source>
</evidence>
<dbReference type="PANTHER" id="PTHR30011:SF16">
    <property type="entry name" value="C2H2 FINGER DOMAIN TRANSCRIPTION FACTOR (EUROFUNG)-RELATED"/>
    <property type="match status" value="1"/>
</dbReference>
<dbReference type="SUPFAM" id="SSF51679">
    <property type="entry name" value="Bacterial luciferase-like"/>
    <property type="match status" value="1"/>
</dbReference>
<dbReference type="Gene3D" id="3.20.20.30">
    <property type="entry name" value="Luciferase-like domain"/>
    <property type="match status" value="1"/>
</dbReference>
<evidence type="ECO:0000256" key="3">
    <source>
        <dbReference type="ARBA" id="ARBA00023002"/>
    </source>
</evidence>
<keyword evidence="1" id="KW-0285">Flavoprotein</keyword>
<proteinExistence type="predicted"/>
<evidence type="ECO:0000313" key="6">
    <source>
        <dbReference type="EMBL" id="TDV49521.1"/>
    </source>
</evidence>
<dbReference type="GO" id="GO:0016705">
    <property type="term" value="F:oxidoreductase activity, acting on paired donors, with incorporation or reduction of molecular oxygen"/>
    <property type="evidence" value="ECO:0007669"/>
    <property type="project" value="InterPro"/>
</dbReference>
<feature type="domain" description="Luciferase-like" evidence="5">
    <location>
        <begin position="42"/>
        <end position="278"/>
    </location>
</feature>
<dbReference type="NCBIfam" id="TIGR03571">
    <property type="entry name" value="lucif_BA3436"/>
    <property type="match status" value="1"/>
</dbReference>
<dbReference type="Pfam" id="PF00296">
    <property type="entry name" value="Bac_luciferase"/>
    <property type="match status" value="1"/>
</dbReference>
<dbReference type="Proteomes" id="UP000295804">
    <property type="component" value="Unassembled WGS sequence"/>
</dbReference>
<sequence>MSSALLPDKIHNPIYRLNQHPGYRRLFAPQELTIGLIMPLETHPGRPAPTMADHASMALRADKLGFAALWLRDVPFYDPTYGDVAQIFDPIAYIGYLAGVTQNITLGTAGIVLPLREPLLLAKQIASLDHLSAGRMVLGISSGDRPADYPLFGVDFDSRGDRFREAYTVFRTVTEERFPVHDSPRFGRLNGQFELIPKPVVDRSPTIAVGQAQQSLEWIAQNLDGLIRAAPDPDYLPIIAEQWKAAVERIQGSSHFKPLGVGAFLDLADNADAPLRRMPGGFRAGRRSLIGLLEAVKSVGINHFALNPKASRRPYIEVMDELAADVLPLFPTH</sequence>
<accession>A0A4V3FT10</accession>
<dbReference type="GO" id="GO:0004497">
    <property type="term" value="F:monooxygenase activity"/>
    <property type="evidence" value="ECO:0007669"/>
    <property type="project" value="UniProtKB-KW"/>
</dbReference>
<gene>
    <name evidence="6" type="ORF">EDF87_104167</name>
</gene>
<keyword evidence="2" id="KW-0288">FMN</keyword>
<evidence type="ECO:0000259" key="5">
    <source>
        <dbReference type="Pfam" id="PF00296"/>
    </source>
</evidence>
<evidence type="ECO:0000256" key="2">
    <source>
        <dbReference type="ARBA" id="ARBA00022643"/>
    </source>
</evidence>
<dbReference type="PANTHER" id="PTHR30011">
    <property type="entry name" value="ALKANESULFONATE MONOOXYGENASE-RELATED"/>
    <property type="match status" value="1"/>
</dbReference>
<comment type="caution">
    <text evidence="6">The sequence shown here is derived from an EMBL/GenBank/DDBJ whole genome shotgun (WGS) entry which is preliminary data.</text>
</comment>
<protein>
    <submittedName>
        <fullName evidence="6">Luciferase-type oxidoreductase</fullName>
    </submittedName>
</protein>
<dbReference type="RefSeq" id="WP_134175433.1">
    <property type="nucleotide sequence ID" value="NZ_JBIUWL010000001.1"/>
</dbReference>
<dbReference type="InterPro" id="IPR011251">
    <property type="entry name" value="Luciferase-like_dom"/>
</dbReference>
<dbReference type="InterPro" id="IPR036661">
    <property type="entry name" value="Luciferase-like_sf"/>
</dbReference>
<name>A0A4V3FT10_9PSED</name>
<dbReference type="AlphaFoldDB" id="A0A4V3FT10"/>
<dbReference type="InterPro" id="IPR020020">
    <property type="entry name" value="Luciferase-type_oxidoreductase"/>
</dbReference>
<keyword evidence="3" id="KW-0560">Oxidoreductase</keyword>